<dbReference type="GO" id="GO:0000956">
    <property type="term" value="P:nuclear-transcribed mRNA catabolic process"/>
    <property type="evidence" value="ECO:0007669"/>
    <property type="project" value="TreeGrafter"/>
</dbReference>
<keyword evidence="2" id="KW-0378">Hydrolase</keyword>
<organism evidence="6">
    <name type="scientific">viral metagenome</name>
    <dbReference type="NCBI Taxonomy" id="1070528"/>
    <lineage>
        <taxon>unclassified sequences</taxon>
        <taxon>metagenomes</taxon>
        <taxon>organismal metagenomes</taxon>
    </lineage>
</organism>
<dbReference type="GO" id="GO:0004534">
    <property type="term" value="F:5'-3' RNA exonuclease activity"/>
    <property type="evidence" value="ECO:0007669"/>
    <property type="project" value="TreeGrafter"/>
</dbReference>
<name>A0A6C0HZF0_9ZZZZ</name>
<evidence type="ECO:0008006" key="7">
    <source>
        <dbReference type="Google" id="ProtNLM"/>
    </source>
</evidence>
<dbReference type="EMBL" id="MN740058">
    <property type="protein sequence ID" value="QHT86131.1"/>
    <property type="molecule type" value="Genomic_DNA"/>
</dbReference>
<accession>A0A6C0HZF0</accession>
<dbReference type="Gene3D" id="3.40.50.12390">
    <property type="match status" value="1"/>
</dbReference>
<keyword evidence="1" id="KW-0540">Nuclease</keyword>
<dbReference type="InterPro" id="IPR041412">
    <property type="entry name" value="Xrn1_helical"/>
</dbReference>
<dbReference type="Pfam" id="PF17846">
    <property type="entry name" value="XRN_M"/>
    <property type="match status" value="2"/>
</dbReference>
<dbReference type="PANTHER" id="PTHR12341:SF71">
    <property type="entry name" value="RRM DOMAIN-CONTAINING PROTEIN"/>
    <property type="match status" value="1"/>
</dbReference>
<dbReference type="InterPro" id="IPR004859">
    <property type="entry name" value="Xrn1_N"/>
</dbReference>
<keyword evidence="3" id="KW-0269">Exonuclease</keyword>
<protein>
    <recommendedName>
        <fullName evidence="7">Xrn1 N-terminal domain-containing protein</fullName>
    </recommendedName>
</protein>
<dbReference type="AlphaFoldDB" id="A0A6C0HZF0"/>
<proteinExistence type="predicted"/>
<dbReference type="PANTHER" id="PTHR12341">
    <property type="entry name" value="5'-&gt;3' EXORIBONUCLEASE"/>
    <property type="match status" value="1"/>
</dbReference>
<dbReference type="Pfam" id="PF03159">
    <property type="entry name" value="XRN_N"/>
    <property type="match status" value="1"/>
</dbReference>
<dbReference type="GO" id="GO:0003723">
    <property type="term" value="F:RNA binding"/>
    <property type="evidence" value="ECO:0007669"/>
    <property type="project" value="TreeGrafter"/>
</dbReference>
<evidence type="ECO:0000259" key="4">
    <source>
        <dbReference type="Pfam" id="PF03159"/>
    </source>
</evidence>
<evidence type="ECO:0000256" key="1">
    <source>
        <dbReference type="ARBA" id="ARBA00022722"/>
    </source>
</evidence>
<evidence type="ECO:0000313" key="6">
    <source>
        <dbReference type="EMBL" id="QHT86131.1"/>
    </source>
</evidence>
<sequence length="511" mass="61255">MGIPSYFSFIIKNYNNIIKKREELNSIQHLCMDCNSIIYDSFYDIEKKYNKKTFENGDIEELIIQSVIQNIEVLINEISPSKTVFITFDGVAPFAKMNQQRKRRYKSSFMAKIGSINKSQKNWNTTFITPGTEFMEKLSLQINYHFLYKQKKYNCSNVKVSCSDEIGEGEHKIFQWIRETNLLDDHVAIYGLDSDLIMLSIFHKQFAKNIYVFREAPDFRNVVEENIKKEEKEKLFMDIEKLSMCIFSKMVGSTSNYDSRSVYDYIFICFLLGNDFLPHIISLNIRTIGIDVILETYKQTIGKYSDRSLIHHVTKDIQWKYFGMFINELSKKEHQNIIQEHTIRDKFEKRNWPMKTTEDKEQLIENIPIIYRSEEKYICPTETGWETRYYRTLFDIEPNENEIKKICENYIEGLAWIFQYYTKGVQNHQWNYKYHYAPLLQDLKKYIGNVDIHSIYEYKHGYTKEEQLRYVIPNEILLEIFPNDDTIEKKDIDYKVKWAYCRYLWEAHPVL</sequence>
<evidence type="ECO:0000256" key="2">
    <source>
        <dbReference type="ARBA" id="ARBA00022801"/>
    </source>
</evidence>
<evidence type="ECO:0000259" key="5">
    <source>
        <dbReference type="Pfam" id="PF17846"/>
    </source>
</evidence>
<evidence type="ECO:0000256" key="3">
    <source>
        <dbReference type="ARBA" id="ARBA00022839"/>
    </source>
</evidence>
<feature type="domain" description="Xrn1 helical" evidence="5">
    <location>
        <begin position="382"/>
        <end position="474"/>
    </location>
</feature>
<dbReference type="InterPro" id="IPR027073">
    <property type="entry name" value="5_3_exoribonuclease"/>
</dbReference>
<dbReference type="GO" id="GO:0005634">
    <property type="term" value="C:nucleus"/>
    <property type="evidence" value="ECO:0007669"/>
    <property type="project" value="TreeGrafter"/>
</dbReference>
<reference evidence="6" key="1">
    <citation type="journal article" date="2020" name="Nature">
        <title>Giant virus diversity and host interactions through global metagenomics.</title>
        <authorList>
            <person name="Schulz F."/>
            <person name="Roux S."/>
            <person name="Paez-Espino D."/>
            <person name="Jungbluth S."/>
            <person name="Walsh D.A."/>
            <person name="Denef V.J."/>
            <person name="McMahon K.D."/>
            <person name="Konstantinidis K.T."/>
            <person name="Eloe-Fadrosh E.A."/>
            <person name="Kyrpides N.C."/>
            <person name="Woyke T."/>
        </authorList>
    </citation>
    <scope>NUCLEOTIDE SEQUENCE</scope>
    <source>
        <strain evidence="6">GVMAG-M-3300023184-184</strain>
    </source>
</reference>
<feature type="domain" description="Xrn1 helical" evidence="5">
    <location>
        <begin position="259"/>
        <end position="366"/>
    </location>
</feature>
<feature type="domain" description="Xrn1 N-terminal" evidence="4">
    <location>
        <begin position="1"/>
        <end position="215"/>
    </location>
</feature>